<organism evidence="5 6">
    <name type="scientific">Yinghuangia aomiensis</name>
    <dbReference type="NCBI Taxonomy" id="676205"/>
    <lineage>
        <taxon>Bacteria</taxon>
        <taxon>Bacillati</taxon>
        <taxon>Actinomycetota</taxon>
        <taxon>Actinomycetes</taxon>
        <taxon>Kitasatosporales</taxon>
        <taxon>Streptomycetaceae</taxon>
        <taxon>Yinghuangia</taxon>
    </lineage>
</organism>
<feature type="domain" description="HTH hxlR-type" evidence="4">
    <location>
        <begin position="12"/>
        <end position="109"/>
    </location>
</feature>
<dbReference type="PROSITE" id="PS51118">
    <property type="entry name" value="HTH_HXLR"/>
    <property type="match status" value="1"/>
</dbReference>
<evidence type="ECO:0000259" key="4">
    <source>
        <dbReference type="PROSITE" id="PS51118"/>
    </source>
</evidence>
<dbReference type="Proteomes" id="UP001500466">
    <property type="component" value="Unassembled WGS sequence"/>
</dbReference>
<keyword evidence="1" id="KW-0805">Transcription regulation</keyword>
<dbReference type="InterPro" id="IPR036388">
    <property type="entry name" value="WH-like_DNA-bd_sf"/>
</dbReference>
<dbReference type="PANTHER" id="PTHR33204">
    <property type="entry name" value="TRANSCRIPTIONAL REGULATOR, MARR FAMILY"/>
    <property type="match status" value="1"/>
</dbReference>
<evidence type="ECO:0000313" key="6">
    <source>
        <dbReference type="Proteomes" id="UP001500466"/>
    </source>
</evidence>
<keyword evidence="2" id="KW-0238">DNA-binding</keyword>
<dbReference type="EMBL" id="BAABHS010000007">
    <property type="protein sequence ID" value="GAA4960246.1"/>
    <property type="molecule type" value="Genomic_DNA"/>
</dbReference>
<evidence type="ECO:0000256" key="2">
    <source>
        <dbReference type="ARBA" id="ARBA00023125"/>
    </source>
</evidence>
<comment type="caution">
    <text evidence="5">The sequence shown here is derived from an EMBL/GenBank/DDBJ whole genome shotgun (WGS) entry which is preliminary data.</text>
</comment>
<dbReference type="InterPro" id="IPR002577">
    <property type="entry name" value="HTH_HxlR"/>
</dbReference>
<name>A0ABP9H3D4_9ACTN</name>
<dbReference type="SUPFAM" id="SSF46785">
    <property type="entry name" value="Winged helix' DNA-binding domain"/>
    <property type="match status" value="1"/>
</dbReference>
<dbReference type="RefSeq" id="WP_345675408.1">
    <property type="nucleotide sequence ID" value="NZ_BAABHS010000007.1"/>
</dbReference>
<dbReference type="Pfam" id="PF01638">
    <property type="entry name" value="HxlR"/>
    <property type="match status" value="1"/>
</dbReference>
<protein>
    <submittedName>
        <fullName evidence="5">Helix-turn-helix domain-containing protein</fullName>
    </submittedName>
</protein>
<evidence type="ECO:0000256" key="3">
    <source>
        <dbReference type="ARBA" id="ARBA00023163"/>
    </source>
</evidence>
<gene>
    <name evidence="5" type="ORF">GCM10023205_24330</name>
</gene>
<evidence type="ECO:0000256" key="1">
    <source>
        <dbReference type="ARBA" id="ARBA00023015"/>
    </source>
</evidence>
<sequence>MALGKDYLGQECAVARALELVGERWTLLVVRDVFYGVRRFSDFQAHLDIPRAVLTARLATLVDAGVLERRRYQESPPRDEYVLTDMGVSLWPAIYALAQWAIQYVPSAAGAVREFAHVPCDTVVDRTGLCPACGRVAPPGELEMRPGPGIHAYKRTDPVSLALRKPHRLLEPLHPVIAAAV</sequence>
<keyword evidence="6" id="KW-1185">Reference proteome</keyword>
<dbReference type="InterPro" id="IPR036390">
    <property type="entry name" value="WH_DNA-bd_sf"/>
</dbReference>
<accession>A0ABP9H3D4</accession>
<dbReference type="PANTHER" id="PTHR33204:SF18">
    <property type="entry name" value="TRANSCRIPTIONAL REGULATORY PROTEIN"/>
    <property type="match status" value="1"/>
</dbReference>
<keyword evidence="3" id="KW-0804">Transcription</keyword>
<reference evidence="6" key="1">
    <citation type="journal article" date="2019" name="Int. J. Syst. Evol. Microbiol.">
        <title>The Global Catalogue of Microorganisms (GCM) 10K type strain sequencing project: providing services to taxonomists for standard genome sequencing and annotation.</title>
        <authorList>
            <consortium name="The Broad Institute Genomics Platform"/>
            <consortium name="The Broad Institute Genome Sequencing Center for Infectious Disease"/>
            <person name="Wu L."/>
            <person name="Ma J."/>
        </authorList>
    </citation>
    <scope>NUCLEOTIDE SEQUENCE [LARGE SCALE GENOMIC DNA]</scope>
    <source>
        <strain evidence="6">JCM 17986</strain>
    </source>
</reference>
<proteinExistence type="predicted"/>
<evidence type="ECO:0000313" key="5">
    <source>
        <dbReference type="EMBL" id="GAA4960246.1"/>
    </source>
</evidence>
<dbReference type="Gene3D" id="1.10.10.10">
    <property type="entry name" value="Winged helix-like DNA-binding domain superfamily/Winged helix DNA-binding domain"/>
    <property type="match status" value="1"/>
</dbReference>